<evidence type="ECO:0000256" key="1">
    <source>
        <dbReference type="SAM" id="MobiDB-lite"/>
    </source>
</evidence>
<evidence type="ECO:0000313" key="3">
    <source>
        <dbReference type="EMBL" id="RAH82044.1"/>
    </source>
</evidence>
<dbReference type="AlphaFoldDB" id="A0A8T8X289"/>
<keyword evidence="2" id="KW-0732">Signal</keyword>
<feature type="signal peptide" evidence="2">
    <location>
        <begin position="1"/>
        <end position="23"/>
    </location>
</feature>
<sequence>MLAFAKIMQPALLLALLCVLAAALPADQGANLERRQVVSQEKDRRTMNTKEKNLTVILLPRVYQLIWVSTRKPNSSTPQDMHRGKRSVSSNDKMDT</sequence>
<protein>
    <submittedName>
        <fullName evidence="3">Uncharacterized protein</fullName>
    </submittedName>
</protein>
<dbReference type="RefSeq" id="XP_025527938.1">
    <property type="nucleotide sequence ID" value="XM_025672023.1"/>
</dbReference>
<dbReference type="Proteomes" id="UP000249497">
    <property type="component" value="Unassembled WGS sequence"/>
</dbReference>
<organism evidence="3 4">
    <name type="scientific">Aspergillus japonicus CBS 114.51</name>
    <dbReference type="NCBI Taxonomy" id="1448312"/>
    <lineage>
        <taxon>Eukaryota</taxon>
        <taxon>Fungi</taxon>
        <taxon>Dikarya</taxon>
        <taxon>Ascomycota</taxon>
        <taxon>Pezizomycotina</taxon>
        <taxon>Eurotiomycetes</taxon>
        <taxon>Eurotiomycetidae</taxon>
        <taxon>Eurotiales</taxon>
        <taxon>Aspergillaceae</taxon>
        <taxon>Aspergillus</taxon>
        <taxon>Aspergillus subgen. Circumdati</taxon>
    </lineage>
</organism>
<feature type="compositionally biased region" description="Polar residues" evidence="1">
    <location>
        <begin position="87"/>
        <end position="96"/>
    </location>
</feature>
<reference evidence="3 4" key="1">
    <citation type="submission" date="2018-02" db="EMBL/GenBank/DDBJ databases">
        <title>The genomes of Aspergillus section Nigri reveals drivers in fungal speciation.</title>
        <authorList>
            <consortium name="DOE Joint Genome Institute"/>
            <person name="Vesth T.C."/>
            <person name="Nybo J."/>
            <person name="Theobald S."/>
            <person name="Brandl J."/>
            <person name="Frisvad J.C."/>
            <person name="Nielsen K.F."/>
            <person name="Lyhne E.K."/>
            <person name="Kogle M.E."/>
            <person name="Kuo A."/>
            <person name="Riley R."/>
            <person name="Clum A."/>
            <person name="Nolan M."/>
            <person name="Lipzen A."/>
            <person name="Salamov A."/>
            <person name="Henrissat B."/>
            <person name="Wiebenga A."/>
            <person name="De vries R.P."/>
            <person name="Grigoriev I.V."/>
            <person name="Mortensen U.H."/>
            <person name="Andersen M.R."/>
            <person name="Baker S.E."/>
        </authorList>
    </citation>
    <scope>NUCLEOTIDE SEQUENCE [LARGE SCALE GENOMIC DNA]</scope>
    <source>
        <strain evidence="3 4">CBS 114.51</strain>
    </source>
</reference>
<keyword evidence="4" id="KW-1185">Reference proteome</keyword>
<proteinExistence type="predicted"/>
<feature type="chain" id="PRO_5035852504" evidence="2">
    <location>
        <begin position="24"/>
        <end position="96"/>
    </location>
</feature>
<feature type="region of interest" description="Disordered" evidence="1">
    <location>
        <begin position="72"/>
        <end position="96"/>
    </location>
</feature>
<dbReference type="EMBL" id="KZ824791">
    <property type="protein sequence ID" value="RAH82044.1"/>
    <property type="molecule type" value="Genomic_DNA"/>
</dbReference>
<dbReference type="GeneID" id="37175715"/>
<name>A0A8T8X289_ASPJA</name>
<evidence type="ECO:0000313" key="4">
    <source>
        <dbReference type="Proteomes" id="UP000249497"/>
    </source>
</evidence>
<accession>A0A8T8X289</accession>
<gene>
    <name evidence="3" type="ORF">BO86DRAFT_389035</name>
</gene>
<evidence type="ECO:0000256" key="2">
    <source>
        <dbReference type="SAM" id="SignalP"/>
    </source>
</evidence>